<organism evidence="1 2">
    <name type="scientific">Neofusicoccum parvum</name>
    <dbReference type="NCBI Taxonomy" id="310453"/>
    <lineage>
        <taxon>Eukaryota</taxon>
        <taxon>Fungi</taxon>
        <taxon>Dikarya</taxon>
        <taxon>Ascomycota</taxon>
        <taxon>Pezizomycotina</taxon>
        <taxon>Dothideomycetes</taxon>
        <taxon>Dothideomycetes incertae sedis</taxon>
        <taxon>Botryosphaeriales</taxon>
        <taxon>Botryosphaeriaceae</taxon>
        <taxon>Neofusicoccum</taxon>
    </lineage>
</organism>
<dbReference type="EMBL" id="BSXG01000018">
    <property type="protein sequence ID" value="GME25192.1"/>
    <property type="molecule type" value="Genomic_DNA"/>
</dbReference>
<evidence type="ECO:0000313" key="2">
    <source>
        <dbReference type="Proteomes" id="UP001165186"/>
    </source>
</evidence>
<proteinExistence type="predicted"/>
<protein>
    <submittedName>
        <fullName evidence="1">3-hydroxyisobutyrate dehydrogenase</fullName>
    </submittedName>
</protein>
<sequence>MPTPGTSIWLPAGISATIVTTAVVTIVWRFRIPSTALIFSSHTLATASIAARQTVQAAAFPLDSGIAWFFFLLLPAMLLSLQTVIQPFLWTLVAVNVPDPDARLATLGAVFAGYAVGKGFCVGTAIYASPWRWAPVAFVQQLAIGGLVVFYMWRNGEAKGREEERRDGRLGVESGEEGGEEGLEGKQFRYAY</sequence>
<dbReference type="Proteomes" id="UP001165186">
    <property type="component" value="Unassembled WGS sequence"/>
</dbReference>
<keyword evidence="2" id="KW-1185">Reference proteome</keyword>
<accession>A0ACB5RXC3</accession>
<name>A0ACB5RXC3_9PEZI</name>
<reference evidence="1" key="1">
    <citation type="submission" date="2024-09" db="EMBL/GenBank/DDBJ databases">
        <title>Draft Genome Sequences of Neofusicoccum parvum.</title>
        <authorList>
            <person name="Ashida A."/>
            <person name="Camagna M."/>
            <person name="Tanaka A."/>
            <person name="Takemoto D."/>
        </authorList>
    </citation>
    <scope>NUCLEOTIDE SEQUENCE</scope>
    <source>
        <strain evidence="1">PPO83</strain>
    </source>
</reference>
<comment type="caution">
    <text evidence="1">The sequence shown here is derived from an EMBL/GenBank/DDBJ whole genome shotgun (WGS) entry which is preliminary data.</text>
</comment>
<evidence type="ECO:0000313" key="1">
    <source>
        <dbReference type="EMBL" id="GME25192.1"/>
    </source>
</evidence>
<gene>
    <name evidence="1" type="primary">g12709</name>
    <name evidence="1" type="ORF">NpPPO83_00012709</name>
</gene>